<name>A0A927N2K4_9ACTN</name>
<dbReference type="PANTHER" id="PTHR35446:SF3">
    <property type="entry name" value="CMD DOMAIN-CONTAINING PROTEIN"/>
    <property type="match status" value="1"/>
</dbReference>
<dbReference type="AlphaFoldDB" id="A0A927N2K4"/>
<feature type="domain" description="Carboxymuconolactone decarboxylase-like" evidence="1">
    <location>
        <begin position="54"/>
        <end position="106"/>
    </location>
</feature>
<dbReference type="RefSeq" id="WP_337918139.1">
    <property type="nucleotide sequence ID" value="NZ_BAABJL010000095.1"/>
</dbReference>
<dbReference type="SUPFAM" id="SSF69118">
    <property type="entry name" value="AhpD-like"/>
    <property type="match status" value="1"/>
</dbReference>
<dbReference type="Proteomes" id="UP000638648">
    <property type="component" value="Unassembled WGS sequence"/>
</dbReference>
<accession>A0A927N2K4</accession>
<keyword evidence="3" id="KW-1185">Reference proteome</keyword>
<dbReference type="Pfam" id="PF02627">
    <property type="entry name" value="CMD"/>
    <property type="match status" value="1"/>
</dbReference>
<dbReference type="NCBIfam" id="TIGR00778">
    <property type="entry name" value="ahpD_dom"/>
    <property type="match status" value="1"/>
</dbReference>
<comment type="caution">
    <text evidence="2">The sequence shown here is derived from an EMBL/GenBank/DDBJ whole genome shotgun (WGS) entry which is preliminary data.</text>
</comment>
<evidence type="ECO:0000259" key="1">
    <source>
        <dbReference type="Pfam" id="PF02627"/>
    </source>
</evidence>
<dbReference type="PANTHER" id="PTHR35446">
    <property type="entry name" value="SI:CH211-175M2.5"/>
    <property type="match status" value="1"/>
</dbReference>
<dbReference type="EMBL" id="JADBEM010000001">
    <property type="protein sequence ID" value="MBE1610582.1"/>
    <property type="molecule type" value="Genomic_DNA"/>
</dbReference>
<reference evidence="2" key="1">
    <citation type="submission" date="2020-10" db="EMBL/GenBank/DDBJ databases">
        <title>Sequencing the genomes of 1000 actinobacteria strains.</title>
        <authorList>
            <person name="Klenk H.-P."/>
        </authorList>
    </citation>
    <scope>NUCLEOTIDE SEQUENCE</scope>
    <source>
        <strain evidence="2">DSM 45354</strain>
    </source>
</reference>
<dbReference type="InterPro" id="IPR003779">
    <property type="entry name" value="CMD-like"/>
</dbReference>
<evidence type="ECO:0000313" key="2">
    <source>
        <dbReference type="EMBL" id="MBE1610582.1"/>
    </source>
</evidence>
<dbReference type="Gene3D" id="1.20.1290.10">
    <property type="entry name" value="AhpD-like"/>
    <property type="match status" value="1"/>
</dbReference>
<evidence type="ECO:0000313" key="3">
    <source>
        <dbReference type="Proteomes" id="UP000638648"/>
    </source>
</evidence>
<proteinExistence type="predicted"/>
<sequence length="190" mass="20307">MSEGTFPDHTLESAPPAARRSMEAMVRNLGYLPAPAGRLATSPALLNGFLKLSGLFEATTLEPLAREVVILTMATRNRCHVCVAMHTAKLTALGADADLIAALRTQEPLAQERLEAIRSFTLDVLASAGAVGTSRIREFIAAGYTAQNALEVVLGIGAYTTSTLANRMVEAPLDEQLEPFAWTEPERVAS</sequence>
<dbReference type="GO" id="GO:0051920">
    <property type="term" value="F:peroxiredoxin activity"/>
    <property type="evidence" value="ECO:0007669"/>
    <property type="project" value="InterPro"/>
</dbReference>
<dbReference type="InterPro" id="IPR004675">
    <property type="entry name" value="AhpD_core"/>
</dbReference>
<protein>
    <submittedName>
        <fullName evidence="2">AhpD family alkylhydroperoxidase</fullName>
    </submittedName>
</protein>
<dbReference type="InterPro" id="IPR029032">
    <property type="entry name" value="AhpD-like"/>
</dbReference>
<gene>
    <name evidence="2" type="ORF">HEB94_007430</name>
</gene>
<organism evidence="2 3">
    <name type="scientific">Actinopolymorpha pittospori</name>
    <dbReference type="NCBI Taxonomy" id="648752"/>
    <lineage>
        <taxon>Bacteria</taxon>
        <taxon>Bacillati</taxon>
        <taxon>Actinomycetota</taxon>
        <taxon>Actinomycetes</taxon>
        <taxon>Propionibacteriales</taxon>
        <taxon>Actinopolymorphaceae</taxon>
        <taxon>Actinopolymorpha</taxon>
    </lineage>
</organism>